<reference evidence="2" key="1">
    <citation type="submission" date="2017-01" db="EMBL/GenBank/DDBJ databases">
        <title>Genome Analysis of Deinococcus marmoris KOPRI26562.</title>
        <authorList>
            <person name="Kim J.H."/>
            <person name="Oh H.-M."/>
        </authorList>
    </citation>
    <scope>NUCLEOTIDE SEQUENCE [LARGE SCALE GENOMIC DNA]</scope>
    <source>
        <strain evidence="2">PAMC 26633</strain>
    </source>
</reference>
<comment type="caution">
    <text evidence="1">The sequence shown here is derived from an EMBL/GenBank/DDBJ whole genome shotgun (WGS) entry which is preliminary data.</text>
</comment>
<name>A0A226X246_CABSO</name>
<dbReference type="EMBL" id="MTHB01000108">
    <property type="protein sequence ID" value="OXC77433.1"/>
    <property type="molecule type" value="Genomic_DNA"/>
</dbReference>
<evidence type="ECO:0000313" key="1">
    <source>
        <dbReference type="EMBL" id="OXC77433.1"/>
    </source>
</evidence>
<protein>
    <submittedName>
        <fullName evidence="1">Uncharacterized protein</fullName>
    </submittedName>
</protein>
<dbReference type="AlphaFoldDB" id="A0A226X246"/>
<accession>A0A226X246</accession>
<organism evidence="1 2">
    <name type="scientific">Caballeronia sordidicola</name>
    <name type="common">Burkholderia sordidicola</name>
    <dbReference type="NCBI Taxonomy" id="196367"/>
    <lineage>
        <taxon>Bacteria</taxon>
        <taxon>Pseudomonadati</taxon>
        <taxon>Pseudomonadota</taxon>
        <taxon>Betaproteobacteria</taxon>
        <taxon>Burkholderiales</taxon>
        <taxon>Burkholderiaceae</taxon>
        <taxon>Caballeronia</taxon>
    </lineage>
</organism>
<sequence length="124" mass="13739">MSVAAVLSPHELDLVREILVGDRVVEHDAAVFMLNDLRAHVVPNEARRHVLAAQKTVDGIVAHIVDMVGKVGQRAVGRARQQVLAVAQAAQMFRHALNNTKLRAAPGLRRFVTIRFRVQARHFA</sequence>
<evidence type="ECO:0000313" key="2">
    <source>
        <dbReference type="Proteomes" id="UP000214720"/>
    </source>
</evidence>
<gene>
    <name evidence="1" type="ORF">BSU04_16880</name>
</gene>
<dbReference type="Proteomes" id="UP000214720">
    <property type="component" value="Unassembled WGS sequence"/>
</dbReference>
<proteinExistence type="predicted"/>